<sequence>MRKSAIALALVTAATALPLAAKQDLGVFGNWAAFRDPETPRCYAIAKANAPVLESEKYRDYEPYASVGTWPAEGVRNQLHFRLSRQIRQNSRVTLIIGRKSWALRGGGGDAWTRDQSQDAAVLAAMRSATRMTVRGTDARGRLFTNRYSLQGAATAIDAAQLGCASR</sequence>
<evidence type="ECO:0000256" key="1">
    <source>
        <dbReference type="SAM" id="SignalP"/>
    </source>
</evidence>
<comment type="caution">
    <text evidence="2">The sequence shown here is derived from an EMBL/GenBank/DDBJ whole genome shotgun (WGS) entry which is preliminary data.</text>
</comment>
<dbReference type="RefSeq" id="WP_176272409.1">
    <property type="nucleotide sequence ID" value="NZ_JABWTA010000001.1"/>
</dbReference>
<name>A0A850HB16_9SPHN</name>
<evidence type="ECO:0000313" key="3">
    <source>
        <dbReference type="Proteomes" id="UP000546031"/>
    </source>
</evidence>
<keyword evidence="3" id="KW-1185">Reference proteome</keyword>
<keyword evidence="1" id="KW-0732">Signal</keyword>
<evidence type="ECO:0008006" key="4">
    <source>
        <dbReference type="Google" id="ProtNLM"/>
    </source>
</evidence>
<protein>
    <recommendedName>
        <fullName evidence="4">DUF2147 domain-containing protein</fullName>
    </recommendedName>
</protein>
<gene>
    <name evidence="2" type="ORF">HUO12_04205</name>
</gene>
<evidence type="ECO:0000313" key="2">
    <source>
        <dbReference type="EMBL" id="NVE94096.1"/>
    </source>
</evidence>
<dbReference type="AlphaFoldDB" id="A0A850HB16"/>
<organism evidence="2 3">
    <name type="scientific">Altererythrobacter lutimaris</name>
    <dbReference type="NCBI Taxonomy" id="2743979"/>
    <lineage>
        <taxon>Bacteria</taxon>
        <taxon>Pseudomonadati</taxon>
        <taxon>Pseudomonadota</taxon>
        <taxon>Alphaproteobacteria</taxon>
        <taxon>Sphingomonadales</taxon>
        <taxon>Erythrobacteraceae</taxon>
        <taxon>Altererythrobacter</taxon>
    </lineage>
</organism>
<feature type="signal peptide" evidence="1">
    <location>
        <begin position="1"/>
        <end position="20"/>
    </location>
</feature>
<reference evidence="2 3" key="1">
    <citation type="submission" date="2020-06" db="EMBL/GenBank/DDBJ databases">
        <title>Altererythrobacter lutimaris sp. nov., a marine bacterium isolated from a tidal flat.</title>
        <authorList>
            <person name="Kim D."/>
            <person name="Yoo Y."/>
            <person name="Kim J.-J."/>
        </authorList>
    </citation>
    <scope>NUCLEOTIDE SEQUENCE [LARGE SCALE GENOMIC DNA]</scope>
    <source>
        <strain evidence="2 3">JGD-16</strain>
    </source>
</reference>
<feature type="chain" id="PRO_5032716482" description="DUF2147 domain-containing protein" evidence="1">
    <location>
        <begin position="21"/>
        <end position="167"/>
    </location>
</feature>
<dbReference type="Proteomes" id="UP000546031">
    <property type="component" value="Unassembled WGS sequence"/>
</dbReference>
<accession>A0A850HB16</accession>
<proteinExistence type="predicted"/>
<dbReference type="EMBL" id="JABWTA010000001">
    <property type="protein sequence ID" value="NVE94096.1"/>
    <property type="molecule type" value="Genomic_DNA"/>
</dbReference>